<dbReference type="Proteomes" id="UP001153069">
    <property type="component" value="Unassembled WGS sequence"/>
</dbReference>
<proteinExistence type="predicted"/>
<sequence>MDDSFESDIPDLIAAETIDQLLQLGEDDLSDTGINNQIQPMVMAEANIYFTDPRDQMIDALNNQVTVLQNRVLQLETTLNNLIQSQQTPNGESTEATENYAPIAPRPTADALLQQQVQIQTIQQQITILQMQQQTMLLAFSSPRGCCLPYIYWLSRRVGRPPHDANCRYRFHGYATMH</sequence>
<reference evidence="1" key="1">
    <citation type="submission" date="2020-06" db="EMBL/GenBank/DDBJ databases">
        <authorList>
            <consortium name="Plant Systems Biology data submission"/>
        </authorList>
    </citation>
    <scope>NUCLEOTIDE SEQUENCE</scope>
    <source>
        <strain evidence="1">D6</strain>
    </source>
</reference>
<name>A0A9N8HD13_9STRA</name>
<comment type="caution">
    <text evidence="1">The sequence shown here is derived from an EMBL/GenBank/DDBJ whole genome shotgun (WGS) entry which is preliminary data.</text>
</comment>
<organism evidence="1 2">
    <name type="scientific">Seminavis robusta</name>
    <dbReference type="NCBI Taxonomy" id="568900"/>
    <lineage>
        <taxon>Eukaryota</taxon>
        <taxon>Sar</taxon>
        <taxon>Stramenopiles</taxon>
        <taxon>Ochrophyta</taxon>
        <taxon>Bacillariophyta</taxon>
        <taxon>Bacillariophyceae</taxon>
        <taxon>Bacillariophycidae</taxon>
        <taxon>Naviculales</taxon>
        <taxon>Naviculaceae</taxon>
        <taxon>Seminavis</taxon>
    </lineage>
</organism>
<dbReference type="EMBL" id="CAICTM010000323">
    <property type="protein sequence ID" value="CAB9507895.1"/>
    <property type="molecule type" value="Genomic_DNA"/>
</dbReference>
<gene>
    <name evidence="1" type="ORF">SEMRO_324_G117591.1</name>
</gene>
<dbReference type="AlphaFoldDB" id="A0A9N8HD13"/>
<protein>
    <submittedName>
        <fullName evidence="1">Uncharacterized protein</fullName>
    </submittedName>
</protein>
<evidence type="ECO:0000313" key="1">
    <source>
        <dbReference type="EMBL" id="CAB9507895.1"/>
    </source>
</evidence>
<keyword evidence="2" id="KW-1185">Reference proteome</keyword>
<accession>A0A9N8HD13</accession>
<evidence type="ECO:0000313" key="2">
    <source>
        <dbReference type="Proteomes" id="UP001153069"/>
    </source>
</evidence>